<dbReference type="GO" id="GO:0005507">
    <property type="term" value="F:copper ion binding"/>
    <property type="evidence" value="ECO:0007669"/>
    <property type="project" value="InterPro"/>
</dbReference>
<sequence>MAPQSPVGSASSADPDDRSRRYVMRGMVALVVAAAAIPVVAASRPPGADDTVADPRDTPDTFEETYRGRLIRGTWAGTGRAADDAGEWQVTVDGRPLHLMRRADGTYLSMVDHYQSYATPLAAARAAVDELGPKEHLRAMGMSRDEGGRSADGGHRGVHA</sequence>
<proteinExistence type="predicted"/>
<feature type="region of interest" description="Disordered" evidence="3">
    <location>
        <begin position="140"/>
        <end position="160"/>
    </location>
</feature>
<dbReference type="EMBL" id="CP163435">
    <property type="protein sequence ID" value="XDQ28482.1"/>
    <property type="molecule type" value="Genomic_DNA"/>
</dbReference>
<dbReference type="InterPro" id="IPR023199">
    <property type="entry name" value="GriE/MELC1_sf"/>
</dbReference>
<dbReference type="Gene3D" id="3.30.1880.10">
    <property type="entry name" value="protein ne1242 domain like"/>
    <property type="match status" value="1"/>
</dbReference>
<name>A0AB39PDD4_9ACTN</name>
<dbReference type="GO" id="GO:0042438">
    <property type="term" value="P:melanin biosynthetic process"/>
    <property type="evidence" value="ECO:0007669"/>
    <property type="project" value="InterPro"/>
</dbReference>
<gene>
    <name evidence="4" type="ORF">AB5J56_29015</name>
</gene>
<protein>
    <submittedName>
        <fullName evidence="4">Tyrosinase family oxidase copper chaperone</fullName>
    </submittedName>
</protein>
<dbReference type="InterPro" id="IPR010928">
    <property type="entry name" value="MelC1"/>
</dbReference>
<dbReference type="AlphaFoldDB" id="A0AB39PDD4"/>
<dbReference type="RefSeq" id="WP_369236562.1">
    <property type="nucleotide sequence ID" value="NZ_CP163435.1"/>
</dbReference>
<evidence type="ECO:0000313" key="4">
    <source>
        <dbReference type="EMBL" id="XDQ28482.1"/>
    </source>
</evidence>
<reference evidence="4" key="1">
    <citation type="submission" date="2024-07" db="EMBL/GenBank/DDBJ databases">
        <authorList>
            <person name="Yu S.T."/>
        </authorList>
    </citation>
    <scope>NUCLEOTIDE SEQUENCE</scope>
    <source>
        <strain evidence="4">R21</strain>
    </source>
</reference>
<evidence type="ECO:0000256" key="2">
    <source>
        <dbReference type="ARBA" id="ARBA00023008"/>
    </source>
</evidence>
<evidence type="ECO:0000256" key="1">
    <source>
        <dbReference type="ARBA" id="ARBA00022729"/>
    </source>
</evidence>
<organism evidence="4">
    <name type="scientific">Streptomyces sp. R21</name>
    <dbReference type="NCBI Taxonomy" id="3238627"/>
    <lineage>
        <taxon>Bacteria</taxon>
        <taxon>Bacillati</taxon>
        <taxon>Actinomycetota</taxon>
        <taxon>Actinomycetes</taxon>
        <taxon>Kitasatosporales</taxon>
        <taxon>Streptomycetaceae</taxon>
        <taxon>Streptomyces</taxon>
    </lineage>
</organism>
<keyword evidence="2" id="KW-0186">Copper</keyword>
<dbReference type="Pfam" id="PF06236">
    <property type="entry name" value="MelC1"/>
    <property type="match status" value="1"/>
</dbReference>
<evidence type="ECO:0000256" key="3">
    <source>
        <dbReference type="SAM" id="MobiDB-lite"/>
    </source>
</evidence>
<keyword evidence="1" id="KW-0732">Signal</keyword>
<accession>A0AB39PDD4</accession>